<dbReference type="PANTHER" id="PTHR43857">
    <property type="entry name" value="BLR7761 PROTEIN"/>
    <property type="match status" value="1"/>
</dbReference>
<comment type="caution">
    <text evidence="1">The sequence shown here is derived from an EMBL/GenBank/DDBJ whole genome shotgun (WGS) entry which is preliminary data.</text>
</comment>
<protein>
    <recommendedName>
        <fullName evidence="3">RidA family protein</fullName>
    </recommendedName>
</protein>
<dbReference type="InterPro" id="IPR006175">
    <property type="entry name" value="YjgF/YER057c/UK114"/>
</dbReference>
<reference evidence="1" key="1">
    <citation type="submission" date="2020-05" db="EMBL/GenBank/DDBJ databases">
        <title>Phylogenomic resolution of chytrid fungi.</title>
        <authorList>
            <person name="Stajich J.E."/>
            <person name="Amses K."/>
            <person name="Simmons R."/>
            <person name="Seto K."/>
            <person name="Myers J."/>
            <person name="Bonds A."/>
            <person name="Quandt C.A."/>
            <person name="Barry K."/>
            <person name="Liu P."/>
            <person name="Grigoriev I."/>
            <person name="Longcore J.E."/>
            <person name="James T.Y."/>
        </authorList>
    </citation>
    <scope>NUCLEOTIDE SEQUENCE</scope>
    <source>
        <strain evidence="1">JEL0513</strain>
    </source>
</reference>
<evidence type="ECO:0008006" key="3">
    <source>
        <dbReference type="Google" id="ProtNLM"/>
    </source>
</evidence>
<dbReference type="CDD" id="cd06154">
    <property type="entry name" value="YjgF_YER057c_UK114_like_6"/>
    <property type="match status" value="1"/>
</dbReference>
<proteinExistence type="predicted"/>
<gene>
    <name evidence="1" type="ORF">HK100_011227</name>
</gene>
<dbReference type="SUPFAM" id="SSF55298">
    <property type="entry name" value="YjgF-like"/>
    <property type="match status" value="1"/>
</dbReference>
<dbReference type="Proteomes" id="UP001211907">
    <property type="component" value="Unassembled WGS sequence"/>
</dbReference>
<keyword evidence="2" id="KW-1185">Reference proteome</keyword>
<dbReference type="AlphaFoldDB" id="A0AAD5T9H6"/>
<dbReference type="InterPro" id="IPR035959">
    <property type="entry name" value="RutC-like_sf"/>
</dbReference>
<dbReference type="Gene3D" id="3.30.1330.40">
    <property type="entry name" value="RutC-like"/>
    <property type="match status" value="1"/>
</dbReference>
<feature type="non-terminal residue" evidence="1">
    <location>
        <position position="129"/>
    </location>
</feature>
<dbReference type="EMBL" id="JADGJH010000067">
    <property type="protein sequence ID" value="KAJ3139744.1"/>
    <property type="molecule type" value="Genomic_DNA"/>
</dbReference>
<sequence length="129" mass="13969">MQRINAHTASPYEPIVGYARAVRKGPFVYISGTTSTDPETGVFEHANDAGAQATKIFDNIRRALESVGATVGDVVRTRMFVKNIVRDSDAVGRAHFAAFGKVEPVATMVEVAGFIDERMLVEIEVDAVV</sequence>
<name>A0AAD5T9H6_9FUNG</name>
<dbReference type="PANTHER" id="PTHR43857:SF1">
    <property type="entry name" value="YJGH FAMILY PROTEIN"/>
    <property type="match status" value="1"/>
</dbReference>
<evidence type="ECO:0000313" key="1">
    <source>
        <dbReference type="EMBL" id="KAJ3139744.1"/>
    </source>
</evidence>
<dbReference type="Pfam" id="PF01042">
    <property type="entry name" value="Ribonuc_L-PSP"/>
    <property type="match status" value="1"/>
</dbReference>
<accession>A0AAD5T9H6</accession>
<evidence type="ECO:0000313" key="2">
    <source>
        <dbReference type="Proteomes" id="UP001211907"/>
    </source>
</evidence>
<organism evidence="1 2">
    <name type="scientific">Physocladia obscura</name>
    <dbReference type="NCBI Taxonomy" id="109957"/>
    <lineage>
        <taxon>Eukaryota</taxon>
        <taxon>Fungi</taxon>
        <taxon>Fungi incertae sedis</taxon>
        <taxon>Chytridiomycota</taxon>
        <taxon>Chytridiomycota incertae sedis</taxon>
        <taxon>Chytridiomycetes</taxon>
        <taxon>Chytridiales</taxon>
        <taxon>Chytriomycetaceae</taxon>
        <taxon>Physocladia</taxon>
    </lineage>
</organism>